<dbReference type="CDD" id="cd14744">
    <property type="entry name" value="PAAR_CT_2"/>
    <property type="match status" value="1"/>
</dbReference>
<accession>A0A4P8YJG7</accession>
<reference evidence="2 3" key="1">
    <citation type="submission" date="2019-05" db="EMBL/GenBank/DDBJ databases">
        <title>Complete genome sequence of Izhakiella calystegiae KSNA2, an endophyte isolated from beach morning glory (Calystegia soldanella).</title>
        <authorList>
            <person name="Jiang L."/>
            <person name="Jeong J.C."/>
            <person name="Kim C.Y."/>
            <person name="Kim D.H."/>
            <person name="Kim S.W."/>
            <person name="Lee j."/>
        </authorList>
    </citation>
    <scope>NUCLEOTIDE SEQUENCE [LARGE SCALE GENOMIC DNA]</scope>
    <source>
        <strain evidence="2 3">KSNA2</strain>
    </source>
</reference>
<keyword evidence="1" id="KW-1133">Transmembrane helix</keyword>
<keyword evidence="1" id="KW-0472">Membrane</keyword>
<dbReference type="RefSeq" id="WP_138096098.1">
    <property type="nucleotide sequence ID" value="NZ_CP040428.1"/>
</dbReference>
<keyword evidence="3" id="KW-1185">Reference proteome</keyword>
<evidence type="ECO:0000256" key="1">
    <source>
        <dbReference type="SAM" id="Phobius"/>
    </source>
</evidence>
<proteinExistence type="predicted"/>
<keyword evidence="1" id="KW-0812">Transmembrane</keyword>
<gene>
    <name evidence="2" type="ORF">FEM41_11465</name>
</gene>
<sequence>MGKGYFLYDRDETTCGGRILGGAPDDTYMGRQRVREGDPVSCGKYKGTFRVCGGMGDTWSVGGAPLQWAGSIESFSSCPCRARFIPSMLTDTYDYNCNKGLAVQREKSAEKKQQAALLPAYLTGEKAPSGFVPDYPVLRNTHDFPDEALRALLRQNNQDVMLLTLPEAFEVLSSWGMWKSGWVSITETEAGQFVVNYGVNIKDVVTTSMVISQLGSFGIKATTYVNHKGTELIKISGYPGIRKILNAPVFAAKNPKIVDLGIGKYGLKNAIISGARLTFYVAAAYRTVDYILNDETSLAKFLGSLATDAIKIGIVASISWGIGIGMAAITGIVAINLGAVVIVSFGAALALQSLDEKFGITDKLVIYLEHSQQEFVEKSREIESGLLDLGAMFTDKMLDKGREVLVSEIRKYIRERIQDITPGVL</sequence>
<name>A0A4P8YJG7_9ENTR</name>
<protein>
    <submittedName>
        <fullName evidence="2">PAAR domain-containing protein</fullName>
    </submittedName>
</protein>
<dbReference type="EMBL" id="CP040428">
    <property type="protein sequence ID" value="QCT20223.1"/>
    <property type="molecule type" value="Genomic_DNA"/>
</dbReference>
<dbReference type="KEGG" id="izh:FEM41_11465"/>
<dbReference type="OrthoDB" id="9204728at2"/>
<evidence type="ECO:0000313" key="3">
    <source>
        <dbReference type="Proteomes" id="UP000302163"/>
    </source>
</evidence>
<organism evidence="2 3">
    <name type="scientific">Jejubacter calystegiae</name>
    <dbReference type="NCBI Taxonomy" id="2579935"/>
    <lineage>
        <taxon>Bacteria</taxon>
        <taxon>Pseudomonadati</taxon>
        <taxon>Pseudomonadota</taxon>
        <taxon>Gammaproteobacteria</taxon>
        <taxon>Enterobacterales</taxon>
        <taxon>Enterobacteriaceae</taxon>
        <taxon>Jejubacter</taxon>
    </lineage>
</organism>
<dbReference type="AlphaFoldDB" id="A0A4P8YJG7"/>
<evidence type="ECO:0000313" key="2">
    <source>
        <dbReference type="EMBL" id="QCT20223.1"/>
    </source>
</evidence>
<feature type="transmembrane region" description="Helical" evidence="1">
    <location>
        <begin position="320"/>
        <end position="351"/>
    </location>
</feature>
<dbReference type="Proteomes" id="UP000302163">
    <property type="component" value="Chromosome"/>
</dbReference>